<dbReference type="Proteomes" id="UP001152795">
    <property type="component" value="Unassembled WGS sequence"/>
</dbReference>
<evidence type="ECO:0000313" key="2">
    <source>
        <dbReference type="Proteomes" id="UP001152795"/>
    </source>
</evidence>
<reference evidence="1" key="1">
    <citation type="submission" date="2020-04" db="EMBL/GenBank/DDBJ databases">
        <authorList>
            <person name="Alioto T."/>
            <person name="Alioto T."/>
            <person name="Gomez Garrido J."/>
        </authorList>
    </citation>
    <scope>NUCLEOTIDE SEQUENCE</scope>
    <source>
        <strain evidence="1">A484AB</strain>
    </source>
</reference>
<dbReference type="OrthoDB" id="9983261at2759"/>
<accession>A0A7D9ESY1</accession>
<dbReference type="EMBL" id="CACRXK020008668">
    <property type="protein sequence ID" value="CAB4015316.1"/>
    <property type="molecule type" value="Genomic_DNA"/>
</dbReference>
<protein>
    <submittedName>
        <fullName evidence="1">Uncharacterized protein</fullName>
    </submittedName>
</protein>
<name>A0A7D9ESY1_PARCT</name>
<sequence length="450" mass="51078">MANSCVSEKLQLLVSIVLCIFASEHRANCCNNTTLGRSACIRISRYNGEQWSTCVTDLYIRQKSKGRHGCAKGQPICIYQCMLEEHGADSGKVASPCTCSTGDGLKTDAGKGVKTVKPTIILPSWCFSPTGADCSWFRTCLGKRYSCRPNFKDEIITFSERLCDLYLNPYSDLSSGGNIWINGVRKCLQVTLVPLLRKWHGTNGRNCKSLTKYAISSYRHCFYSPYPATIPTICKLPLTDLWRIFWHLRQTSEEVQYSLLALLKIIENCTEFRKVNLDQGQVRKLVFYVKRHEKFREVQERKFLSEDLGRKIAKHFKLDKEGIVWFAYPKIGKTFMNNTIIKLVFYIANKHEHRMSQKLEPDPVVNLNKTVLTLVEAVRRNKLRFHGSGSKQGYRVIATTVCQDLECRSNTWKVLADESLSMARTGGSPVIGPPIAIGIVVQFVLYNLTV</sequence>
<proteinExistence type="predicted"/>
<gene>
    <name evidence="1" type="ORF">PACLA_8A022521</name>
</gene>
<dbReference type="AlphaFoldDB" id="A0A7D9ESY1"/>
<organism evidence="1 2">
    <name type="scientific">Paramuricea clavata</name>
    <name type="common">Red gorgonian</name>
    <name type="synonym">Violescent sea-whip</name>
    <dbReference type="NCBI Taxonomy" id="317549"/>
    <lineage>
        <taxon>Eukaryota</taxon>
        <taxon>Metazoa</taxon>
        <taxon>Cnidaria</taxon>
        <taxon>Anthozoa</taxon>
        <taxon>Octocorallia</taxon>
        <taxon>Malacalcyonacea</taxon>
        <taxon>Plexauridae</taxon>
        <taxon>Paramuricea</taxon>
    </lineage>
</organism>
<comment type="caution">
    <text evidence="1">The sequence shown here is derived from an EMBL/GenBank/DDBJ whole genome shotgun (WGS) entry which is preliminary data.</text>
</comment>
<keyword evidence="2" id="KW-1185">Reference proteome</keyword>
<evidence type="ECO:0000313" key="1">
    <source>
        <dbReference type="EMBL" id="CAB4015316.1"/>
    </source>
</evidence>